<dbReference type="InterPro" id="IPR006083">
    <property type="entry name" value="PRK/URK"/>
</dbReference>
<organism evidence="2 3">
    <name type="scientific">Paenibacillus alvei</name>
    <name type="common">Bacillus alvei</name>
    <dbReference type="NCBI Taxonomy" id="44250"/>
    <lineage>
        <taxon>Bacteria</taxon>
        <taxon>Bacillati</taxon>
        <taxon>Bacillota</taxon>
        <taxon>Bacilli</taxon>
        <taxon>Bacillales</taxon>
        <taxon>Paenibacillaceae</taxon>
        <taxon>Paenibacillus</taxon>
    </lineage>
</organism>
<feature type="domain" description="Phosphoribulokinase/uridine kinase" evidence="1">
    <location>
        <begin position="83"/>
        <end position="165"/>
    </location>
</feature>
<dbReference type="InterPro" id="IPR027417">
    <property type="entry name" value="P-loop_NTPase"/>
</dbReference>
<name>A0ABT4E916_PAEAL</name>
<evidence type="ECO:0000313" key="3">
    <source>
        <dbReference type="Proteomes" id="UP001527090"/>
    </source>
</evidence>
<dbReference type="PRINTS" id="PR00988">
    <property type="entry name" value="URIDINKINASE"/>
</dbReference>
<dbReference type="EMBL" id="JAMDLY010000011">
    <property type="protein sequence ID" value="MCY9530242.1"/>
    <property type="molecule type" value="Genomic_DNA"/>
</dbReference>
<dbReference type="Proteomes" id="UP001527090">
    <property type="component" value="Unassembled WGS sequence"/>
</dbReference>
<gene>
    <name evidence="2" type="ORF">M5X04_13035</name>
</gene>
<protein>
    <submittedName>
        <fullName evidence="2">AAA family ATPase</fullName>
    </submittedName>
</protein>
<keyword evidence="3" id="KW-1185">Reference proteome</keyword>
<dbReference type="PANTHER" id="PTHR10285">
    <property type="entry name" value="URIDINE KINASE"/>
    <property type="match status" value="1"/>
</dbReference>
<dbReference type="Gene3D" id="3.40.50.300">
    <property type="entry name" value="P-loop containing nucleotide triphosphate hydrolases"/>
    <property type="match status" value="2"/>
</dbReference>
<sequence>MKPVIVGIAGGTGSGKSTFCKLLHDELSDCQVSVVSTDHFYKKVLPKMISPVSNVEFDDYNHPDALDYNKLMAYLHNILNSKKRPDVIIVEGIFTLYFEELRRLLDVKIFTELDADERMYRRISRNMKSWGMGLEEVATYYLDAAKHREQEFALPTKKFADIIINGNHLDGNLKHIISCWIRSNITKEHS</sequence>
<comment type="caution">
    <text evidence="2">The sequence shown here is derived from an EMBL/GenBank/DDBJ whole genome shotgun (WGS) entry which is preliminary data.</text>
</comment>
<evidence type="ECO:0000313" key="2">
    <source>
        <dbReference type="EMBL" id="MCY9530242.1"/>
    </source>
</evidence>
<dbReference type="SUPFAM" id="SSF52540">
    <property type="entry name" value="P-loop containing nucleoside triphosphate hydrolases"/>
    <property type="match status" value="1"/>
</dbReference>
<proteinExistence type="predicted"/>
<dbReference type="RefSeq" id="WP_268632188.1">
    <property type="nucleotide sequence ID" value="NZ_JAMDLY010000011.1"/>
</dbReference>
<accession>A0ABT4E916</accession>
<reference evidence="2 3" key="1">
    <citation type="submission" date="2022-05" db="EMBL/GenBank/DDBJ databases">
        <title>Genome Sequencing of Bee-Associated Microbes.</title>
        <authorList>
            <person name="Dunlap C."/>
        </authorList>
    </citation>
    <scope>NUCLEOTIDE SEQUENCE [LARGE SCALE GENOMIC DNA]</scope>
    <source>
        <strain evidence="2 3">NRRL NRS-750</strain>
    </source>
</reference>
<evidence type="ECO:0000259" key="1">
    <source>
        <dbReference type="Pfam" id="PF00485"/>
    </source>
</evidence>
<dbReference type="Pfam" id="PF00485">
    <property type="entry name" value="PRK"/>
    <property type="match status" value="1"/>
</dbReference>